<name>A0A5P9NIP9_9GAMM</name>
<feature type="transmembrane region" description="Helical" evidence="1">
    <location>
        <begin position="59"/>
        <end position="80"/>
    </location>
</feature>
<dbReference type="RefSeq" id="WP_152661200.1">
    <property type="nucleotide sequence ID" value="NZ_CP036422.1"/>
</dbReference>
<dbReference type="AlphaFoldDB" id="A0A5P9NIP9"/>
<evidence type="ECO:0000256" key="2">
    <source>
        <dbReference type="SAM" id="SignalP"/>
    </source>
</evidence>
<evidence type="ECO:0000313" key="3">
    <source>
        <dbReference type="EMBL" id="QFU75094.1"/>
    </source>
</evidence>
<evidence type="ECO:0000256" key="1">
    <source>
        <dbReference type="SAM" id="Phobius"/>
    </source>
</evidence>
<reference evidence="3 4" key="1">
    <citation type="submission" date="2019-02" db="EMBL/GenBank/DDBJ databases">
        <authorList>
            <person name="Li S.-H."/>
        </authorList>
    </citation>
    <scope>NUCLEOTIDE SEQUENCE [LARGE SCALE GENOMIC DNA]</scope>
    <source>
        <strain evidence="3 4">IMCC14385</strain>
    </source>
</reference>
<dbReference type="OrthoDB" id="5741023at2"/>
<protein>
    <submittedName>
        <fullName evidence="3">Uncharacterized protein</fullName>
    </submittedName>
</protein>
<keyword evidence="1" id="KW-1133">Transmembrane helix</keyword>
<keyword evidence="4" id="KW-1185">Reference proteome</keyword>
<proteinExistence type="predicted"/>
<dbReference type="Proteomes" id="UP000326287">
    <property type="component" value="Chromosome"/>
</dbReference>
<gene>
    <name evidence="3" type="ORF">EY643_05215</name>
</gene>
<keyword evidence="1" id="KW-0472">Membrane</keyword>
<dbReference type="EMBL" id="CP036422">
    <property type="protein sequence ID" value="QFU75094.1"/>
    <property type="molecule type" value="Genomic_DNA"/>
</dbReference>
<keyword evidence="1" id="KW-0812">Transmembrane</keyword>
<evidence type="ECO:0000313" key="4">
    <source>
        <dbReference type="Proteomes" id="UP000326287"/>
    </source>
</evidence>
<sequence length="93" mass="9674">MWRYLSVFVLLLAAVVFLQSQAGQVAPGHVALVQLQDCLELNLTHQMAGQGEGLSLSGIARALGIGILSILFFVPAALLAELLSGGGDDRTAA</sequence>
<feature type="signal peptide" evidence="2">
    <location>
        <begin position="1"/>
        <end position="22"/>
    </location>
</feature>
<keyword evidence="2" id="KW-0732">Signal</keyword>
<dbReference type="KEGG" id="halc:EY643_05215"/>
<organism evidence="3 4">
    <name type="scientific">Halioglobus maricola</name>
    <dbReference type="NCBI Taxonomy" id="2601894"/>
    <lineage>
        <taxon>Bacteria</taxon>
        <taxon>Pseudomonadati</taxon>
        <taxon>Pseudomonadota</taxon>
        <taxon>Gammaproteobacteria</taxon>
        <taxon>Cellvibrionales</taxon>
        <taxon>Halieaceae</taxon>
        <taxon>Halioglobus</taxon>
    </lineage>
</organism>
<accession>A0A5P9NIP9</accession>
<feature type="chain" id="PRO_5024957335" evidence="2">
    <location>
        <begin position="23"/>
        <end position="93"/>
    </location>
</feature>